<organism evidence="3 4">
    <name type="scientific">Aeromicrobium piscarium</name>
    <dbReference type="NCBI Taxonomy" id="2590901"/>
    <lineage>
        <taxon>Bacteria</taxon>
        <taxon>Bacillati</taxon>
        <taxon>Actinomycetota</taxon>
        <taxon>Actinomycetes</taxon>
        <taxon>Propionibacteriales</taxon>
        <taxon>Nocardioidaceae</taxon>
        <taxon>Aeromicrobium</taxon>
    </lineage>
</organism>
<dbReference type="Pfam" id="PF12401">
    <property type="entry name" value="FhaA_N"/>
    <property type="match status" value="1"/>
</dbReference>
<evidence type="ECO:0000259" key="2">
    <source>
        <dbReference type="PROSITE" id="PS50006"/>
    </source>
</evidence>
<accession>A0A554RN19</accession>
<dbReference type="EMBL" id="VLNT01000023">
    <property type="protein sequence ID" value="TSD55402.1"/>
    <property type="molecule type" value="Genomic_DNA"/>
</dbReference>
<evidence type="ECO:0000313" key="3">
    <source>
        <dbReference type="EMBL" id="TSD55402.1"/>
    </source>
</evidence>
<dbReference type="PROSITE" id="PS50006">
    <property type="entry name" value="FHA_DOMAIN"/>
    <property type="match status" value="1"/>
</dbReference>
<proteinExistence type="predicted"/>
<dbReference type="RefSeq" id="WP_143914708.1">
    <property type="nucleotide sequence ID" value="NZ_VLNT01000023.1"/>
</dbReference>
<sequence>MAGVLSRFERRLEGAVTGAFARAFRSAVQPVEIAAELQREIDNSTSILSRDRILVPNDFTVHLSQADYERLTPFGSTLAEELATLVREHVEEQRYTLAGGLAITFERDDTLRTGRFTVDSRTNATVHASPAERLTDTSVRSAAVVLEVGGMKHPVSPPGLVIGRGSDSDLKIDDPGISRRHARIHVGGLADAPAVAVEDLGSTNGVVVDGRRVESSPVSDGSQIRLGNTTLTVRIPSSTR</sequence>
<dbReference type="InterPro" id="IPR022128">
    <property type="entry name" value="FhaA_N"/>
</dbReference>
<dbReference type="InterPro" id="IPR042287">
    <property type="entry name" value="FhaA_N_sf"/>
</dbReference>
<dbReference type="SUPFAM" id="SSF49879">
    <property type="entry name" value="SMAD/FHA domain"/>
    <property type="match status" value="1"/>
</dbReference>
<protein>
    <submittedName>
        <fullName evidence="3">DUF2662 domain-containing protein</fullName>
    </submittedName>
</protein>
<reference evidence="3 4" key="1">
    <citation type="submission" date="2019-07" db="EMBL/GenBank/DDBJ databases">
        <authorList>
            <person name="Zhao L.H."/>
        </authorList>
    </citation>
    <scope>NUCLEOTIDE SEQUENCE [LARGE SCALE GENOMIC DNA]</scope>
    <source>
        <strain evidence="3 4">Co35</strain>
    </source>
</reference>
<dbReference type="Pfam" id="PF00498">
    <property type="entry name" value="FHA"/>
    <property type="match status" value="1"/>
</dbReference>
<dbReference type="SMART" id="SM00240">
    <property type="entry name" value="FHA"/>
    <property type="match status" value="1"/>
</dbReference>
<name>A0A554RN19_9ACTN</name>
<keyword evidence="4" id="KW-1185">Reference proteome</keyword>
<dbReference type="InterPro" id="IPR050923">
    <property type="entry name" value="Cell_Proc_Reg/RNA_Proc"/>
</dbReference>
<dbReference type="Proteomes" id="UP000316988">
    <property type="component" value="Unassembled WGS sequence"/>
</dbReference>
<dbReference type="AlphaFoldDB" id="A0A554RN19"/>
<comment type="caution">
    <text evidence="3">The sequence shown here is derived from an EMBL/GenBank/DDBJ whole genome shotgun (WGS) entry which is preliminary data.</text>
</comment>
<dbReference type="PANTHER" id="PTHR23308">
    <property type="entry name" value="NUCLEAR INHIBITOR OF PROTEIN PHOSPHATASE-1"/>
    <property type="match status" value="1"/>
</dbReference>
<dbReference type="Gene3D" id="3.30.2320.60">
    <property type="entry name" value="FhaA, phosphopeptide-binding domain (DUF3662)"/>
    <property type="match status" value="1"/>
</dbReference>
<evidence type="ECO:0000256" key="1">
    <source>
        <dbReference type="ARBA" id="ARBA00022553"/>
    </source>
</evidence>
<dbReference type="InterPro" id="IPR000253">
    <property type="entry name" value="FHA_dom"/>
</dbReference>
<dbReference type="CDD" id="cd00060">
    <property type="entry name" value="FHA"/>
    <property type="match status" value="1"/>
</dbReference>
<dbReference type="Gene3D" id="2.60.200.20">
    <property type="match status" value="1"/>
</dbReference>
<gene>
    <name evidence="3" type="ORF">FNM00_16865</name>
</gene>
<dbReference type="OrthoDB" id="151099at2"/>
<keyword evidence="1" id="KW-0597">Phosphoprotein</keyword>
<evidence type="ECO:0000313" key="4">
    <source>
        <dbReference type="Proteomes" id="UP000316988"/>
    </source>
</evidence>
<dbReference type="InterPro" id="IPR008984">
    <property type="entry name" value="SMAD_FHA_dom_sf"/>
</dbReference>
<feature type="domain" description="FHA" evidence="2">
    <location>
        <begin position="160"/>
        <end position="213"/>
    </location>
</feature>